<evidence type="ECO:0000313" key="2">
    <source>
        <dbReference type="EMBL" id="QIM15171.1"/>
    </source>
</evidence>
<proteinExistence type="predicted"/>
<dbReference type="EMBL" id="CP049934">
    <property type="protein sequence ID" value="QIM15171.1"/>
    <property type="molecule type" value="Genomic_DNA"/>
</dbReference>
<keyword evidence="3" id="KW-1185">Reference proteome</keyword>
<organism evidence="2 3">
    <name type="scientific">Leucobacter insecticola</name>
    <dbReference type="NCBI Taxonomy" id="2714934"/>
    <lineage>
        <taxon>Bacteria</taxon>
        <taxon>Bacillati</taxon>
        <taxon>Actinomycetota</taxon>
        <taxon>Actinomycetes</taxon>
        <taxon>Micrococcales</taxon>
        <taxon>Microbacteriaceae</taxon>
        <taxon>Leucobacter</taxon>
    </lineage>
</organism>
<keyword evidence="1" id="KW-0732">Signal</keyword>
<dbReference type="RefSeq" id="WP_166321108.1">
    <property type="nucleotide sequence ID" value="NZ_CP049934.1"/>
</dbReference>
<dbReference type="KEGG" id="lins:G7067_00035"/>
<evidence type="ECO:0000256" key="1">
    <source>
        <dbReference type="SAM" id="SignalP"/>
    </source>
</evidence>
<dbReference type="Proteomes" id="UP000501387">
    <property type="component" value="Chromosome"/>
</dbReference>
<feature type="chain" id="PRO_5026081034" evidence="1">
    <location>
        <begin position="29"/>
        <end position="422"/>
    </location>
</feature>
<feature type="signal peptide" evidence="1">
    <location>
        <begin position="1"/>
        <end position="28"/>
    </location>
</feature>
<accession>A0A6G8FFN0</accession>
<evidence type="ECO:0000313" key="3">
    <source>
        <dbReference type="Proteomes" id="UP000501387"/>
    </source>
</evidence>
<protein>
    <submittedName>
        <fullName evidence="2">Uncharacterized protein</fullName>
    </submittedName>
</protein>
<sequence length="422" mass="43855">MMKFGKRVAAFAAAVVLMLGGGATASNAALADGFRVETVVSGVNVARDLLRTSDFQVAPTDRGFEFQITAARAAWKAPELHLGVYPIDQAFDSATFRAGTPSLVAGVPSAEDAMLRFNEALSGQKLVDPVHFAATVDFPVTGPYTVMLFSSFGGEVWLVGGAKVNTSEVTVLEPSYDSATSTLTIPDAAGQYRYVDTTGTEWAPRDRPYILDESLTLRAEADLNRGYVLPAGTWEWTYTVDVKTPTVTPPVTPPVPPAPPVAGPGTPGISAGTAPGEDRLLPEFEGKIGAPATAVPGGPVTILVGTEFAGKEIDVYVYSDPVFLGRHAVSADGTVTVSLPNGLVGEHRLAVYSGGDLIGWNRIVIEDSAGSGSGFVVGTVSEPALATTGSGSLESSTLLAIASVVLGAAIVGTRRRSRRSRA</sequence>
<reference evidence="2 3" key="1">
    <citation type="submission" date="2020-03" db="EMBL/GenBank/DDBJ databases">
        <title>Leucobacter sp. nov., isolated from beetles.</title>
        <authorList>
            <person name="Hyun D.-W."/>
            <person name="Bae J.-W."/>
        </authorList>
    </citation>
    <scope>NUCLEOTIDE SEQUENCE [LARGE SCALE GENOMIC DNA]</scope>
    <source>
        <strain evidence="2 3">HDW9B</strain>
    </source>
</reference>
<dbReference type="AlphaFoldDB" id="A0A6G8FFN0"/>
<name>A0A6G8FFN0_9MICO</name>
<gene>
    <name evidence="2" type="ORF">G7067_00035</name>
</gene>